<evidence type="ECO:0000256" key="3">
    <source>
        <dbReference type="PROSITE-ProRule" id="PRU00284"/>
    </source>
</evidence>
<dbReference type="Proteomes" id="UP000683493">
    <property type="component" value="Chromosome"/>
</dbReference>
<feature type="transmembrane region" description="Helical" evidence="4">
    <location>
        <begin position="76"/>
        <end position="98"/>
    </location>
</feature>
<dbReference type="CDD" id="cd11386">
    <property type="entry name" value="MCP_signal"/>
    <property type="match status" value="1"/>
</dbReference>
<comment type="similarity">
    <text evidence="2">Belongs to the methyl-accepting chemotaxis (MCP) protein family.</text>
</comment>
<dbReference type="SMART" id="SM00283">
    <property type="entry name" value="MA"/>
    <property type="match status" value="1"/>
</dbReference>
<dbReference type="InterPro" id="IPR004089">
    <property type="entry name" value="MCPsignal_dom"/>
</dbReference>
<dbReference type="Pfam" id="PF00015">
    <property type="entry name" value="MCPsignal"/>
    <property type="match status" value="1"/>
</dbReference>
<keyword evidence="4" id="KW-0472">Membrane</keyword>
<dbReference type="InterPro" id="IPR003660">
    <property type="entry name" value="HAMP_dom"/>
</dbReference>
<evidence type="ECO:0000256" key="4">
    <source>
        <dbReference type="SAM" id="Phobius"/>
    </source>
</evidence>
<keyword evidence="1 3" id="KW-0807">Transducer</keyword>
<dbReference type="PANTHER" id="PTHR32089:SF112">
    <property type="entry name" value="LYSOZYME-LIKE PROTEIN-RELATED"/>
    <property type="match status" value="1"/>
</dbReference>
<feature type="domain" description="HAMP" evidence="6">
    <location>
        <begin position="109"/>
        <end position="151"/>
    </location>
</feature>
<evidence type="ECO:0000313" key="7">
    <source>
        <dbReference type="EMBL" id="QWV99713.1"/>
    </source>
</evidence>
<keyword evidence="4" id="KW-1133">Transmembrane helix</keyword>
<gene>
    <name evidence="7" type="ORF">KP005_08030</name>
</gene>
<evidence type="ECO:0000256" key="1">
    <source>
        <dbReference type="ARBA" id="ARBA00023224"/>
    </source>
</evidence>
<feature type="domain" description="Methyl-accepting transducer" evidence="5">
    <location>
        <begin position="156"/>
        <end position="392"/>
    </location>
</feature>
<dbReference type="Pfam" id="PF00672">
    <property type="entry name" value="HAMP"/>
    <property type="match status" value="1"/>
</dbReference>
<proteinExistence type="inferred from homology"/>
<keyword evidence="4" id="KW-0812">Transmembrane</keyword>
<dbReference type="PROSITE" id="PS50885">
    <property type="entry name" value="HAMP"/>
    <property type="match status" value="1"/>
</dbReference>
<dbReference type="EMBL" id="CP076724">
    <property type="protein sequence ID" value="QWV99713.1"/>
    <property type="molecule type" value="Genomic_DNA"/>
</dbReference>
<dbReference type="PANTHER" id="PTHR32089">
    <property type="entry name" value="METHYL-ACCEPTING CHEMOTAXIS PROTEIN MCPB"/>
    <property type="match status" value="1"/>
</dbReference>
<evidence type="ECO:0000256" key="2">
    <source>
        <dbReference type="ARBA" id="ARBA00029447"/>
    </source>
</evidence>
<reference evidence="7 8" key="1">
    <citation type="submission" date="2021-06" db="EMBL/GenBank/DDBJ databases">
        <title>Gemonas diversity in paddy soil.</title>
        <authorList>
            <person name="Liu G."/>
        </authorList>
    </citation>
    <scope>NUCLEOTIDE SEQUENCE [LARGE SCALE GENOMIC DNA]</scope>
    <source>
        <strain evidence="7 8">RG29</strain>
    </source>
</reference>
<evidence type="ECO:0000259" key="5">
    <source>
        <dbReference type="PROSITE" id="PS50111"/>
    </source>
</evidence>
<organism evidence="7 8">
    <name type="scientific">Geomonas diazotrophica</name>
    <dbReference type="NCBI Taxonomy" id="2843197"/>
    <lineage>
        <taxon>Bacteria</taxon>
        <taxon>Pseudomonadati</taxon>
        <taxon>Thermodesulfobacteriota</taxon>
        <taxon>Desulfuromonadia</taxon>
        <taxon>Geobacterales</taxon>
        <taxon>Geobacteraceae</taxon>
        <taxon>Geomonas</taxon>
    </lineage>
</organism>
<sequence>MVGASYRPAAQFYQVAQAEFFPALLAADQAKANQSLTTLSALYEQHRASIDKLVSVTNANGAALEKSTGEELSRSTMLLVALCLAVILGCVVLSAFIIKNIHNTFVACTSVMDRIATGDLSVEVSVQGGGSVRSMMISLKTMVERFSEVMRQLHATSATLVGAADQLSVASEQIASNAGHAAGESVTMATASEEMAATSHEISRNCQHAAENSRCTSSIAETGVAVVAGTITVMEQIAERVKGLSGTVEQLGQRSDQIGQIIGTIEDIADQTNLLALNAAIEAARAGEQGRGFAVVADEVRALAERTTKATREIGDMIKTIQQETRGVVVAMEEGVHEVEAGTSEATKSSTALREILDQVNVVAGEIVQIAQAAEEQTATTGMISGNIRQITDLVQSTAEGSHHCAEQASQLTVCVKDLERIMDQFKVAG</sequence>
<keyword evidence="8" id="KW-1185">Reference proteome</keyword>
<evidence type="ECO:0000259" key="6">
    <source>
        <dbReference type="PROSITE" id="PS50885"/>
    </source>
</evidence>
<protein>
    <submittedName>
        <fullName evidence="7">Methyl-accepting chemotaxis protein</fullName>
    </submittedName>
</protein>
<dbReference type="PROSITE" id="PS50111">
    <property type="entry name" value="CHEMOTAXIS_TRANSDUC_2"/>
    <property type="match status" value="1"/>
</dbReference>
<accession>A0ABX8JMV7</accession>
<evidence type="ECO:0000313" key="8">
    <source>
        <dbReference type="Proteomes" id="UP000683493"/>
    </source>
</evidence>
<name>A0ABX8JMV7_9BACT</name>